<reference evidence="9" key="1">
    <citation type="submission" date="2025-08" db="UniProtKB">
        <authorList>
            <consortium name="RefSeq"/>
        </authorList>
    </citation>
    <scope>IDENTIFICATION</scope>
</reference>
<dbReference type="InParanoid" id="A0A6I9TH60"/>
<feature type="transmembrane region" description="Helical" evidence="6">
    <location>
        <begin position="121"/>
        <end position="142"/>
    </location>
</feature>
<keyword evidence="3 6" id="KW-0812">Transmembrane</keyword>
<dbReference type="Proteomes" id="UP000504604">
    <property type="component" value="Linkage group LG7"/>
</dbReference>
<sequence length="240" mass="26686">MAASTVLEKKNLSIRSVDDYSKYKATWAQRAWFASGFTTMLISLAKSMLILAAGAPTGPRTWLHLTMAALLGYLLADLISGIYHWAIDNYGSTETPIFGSQIQWFRAHHQYPSELTKFETARIVTTIAGVITVAILPVNLFSSDPIPLVRRRKLPPVVAALQDAGVLLRWSHHRAHHGPPFNSNYCVVSGICDRVLDGCKVLLGLEVALFRVTGVKPRSWSDPNSEWKPMMIQDENTLLN</sequence>
<dbReference type="RefSeq" id="XP_011084391.1">
    <property type="nucleotide sequence ID" value="XM_011086089.1"/>
</dbReference>
<accession>A0A6I9TH60</accession>
<comment type="similarity">
    <text evidence="2">Belongs to the fatty acid desaturase CarF family.</text>
</comment>
<dbReference type="Pfam" id="PF10520">
    <property type="entry name" value="Lipid_desat"/>
    <property type="match status" value="2"/>
</dbReference>
<evidence type="ECO:0000256" key="1">
    <source>
        <dbReference type="ARBA" id="ARBA00004141"/>
    </source>
</evidence>
<evidence type="ECO:0000259" key="7">
    <source>
        <dbReference type="Pfam" id="PF10520"/>
    </source>
</evidence>
<dbReference type="AlphaFoldDB" id="A0A6I9TH60"/>
<comment type="subcellular location">
    <subcellularLocation>
        <location evidence="1">Membrane</location>
        <topology evidence="1">Multi-pass membrane protein</topology>
    </subcellularLocation>
</comment>
<gene>
    <name evidence="9" type="primary">LOC105166649</name>
</gene>
<keyword evidence="5 6" id="KW-0472">Membrane</keyword>
<evidence type="ECO:0000313" key="9">
    <source>
        <dbReference type="RefSeq" id="XP_011084391.1"/>
    </source>
</evidence>
<name>A0A6I9TH60_SESIN</name>
<evidence type="ECO:0000256" key="3">
    <source>
        <dbReference type="ARBA" id="ARBA00022692"/>
    </source>
</evidence>
<evidence type="ECO:0000256" key="4">
    <source>
        <dbReference type="ARBA" id="ARBA00022989"/>
    </source>
</evidence>
<proteinExistence type="inferred from homology"/>
<evidence type="ECO:0000256" key="6">
    <source>
        <dbReference type="SAM" id="Phobius"/>
    </source>
</evidence>
<dbReference type="GeneID" id="105166649"/>
<evidence type="ECO:0000256" key="2">
    <source>
        <dbReference type="ARBA" id="ARBA00007620"/>
    </source>
</evidence>
<feature type="domain" description="Lipid desaturase" evidence="7">
    <location>
        <begin position="152"/>
        <end position="220"/>
    </location>
</feature>
<dbReference type="PANTHER" id="PTHR48140:SF1">
    <property type="entry name" value="FATTY ACID DESATURASE 4, CHLOROPLASTIC-RELATED"/>
    <property type="match status" value="1"/>
</dbReference>
<dbReference type="InterPro" id="IPR019547">
    <property type="entry name" value="Lipid_desat"/>
</dbReference>
<dbReference type="KEGG" id="sind:105166649"/>
<feature type="transmembrane region" description="Helical" evidence="6">
    <location>
        <begin position="31"/>
        <end position="53"/>
    </location>
</feature>
<dbReference type="UniPathway" id="UPA00199"/>
<feature type="domain" description="Lipid desaturase" evidence="7">
    <location>
        <begin position="73"/>
        <end position="140"/>
    </location>
</feature>
<keyword evidence="8" id="KW-1185">Reference proteome</keyword>
<dbReference type="OrthoDB" id="5103at2759"/>
<evidence type="ECO:0000256" key="5">
    <source>
        <dbReference type="ARBA" id="ARBA00023136"/>
    </source>
</evidence>
<organism evidence="8 9">
    <name type="scientific">Sesamum indicum</name>
    <name type="common">Oriental sesame</name>
    <name type="synonym">Sesamum orientale</name>
    <dbReference type="NCBI Taxonomy" id="4182"/>
    <lineage>
        <taxon>Eukaryota</taxon>
        <taxon>Viridiplantae</taxon>
        <taxon>Streptophyta</taxon>
        <taxon>Embryophyta</taxon>
        <taxon>Tracheophyta</taxon>
        <taxon>Spermatophyta</taxon>
        <taxon>Magnoliopsida</taxon>
        <taxon>eudicotyledons</taxon>
        <taxon>Gunneridae</taxon>
        <taxon>Pentapetalae</taxon>
        <taxon>asterids</taxon>
        <taxon>lamiids</taxon>
        <taxon>Lamiales</taxon>
        <taxon>Pedaliaceae</taxon>
        <taxon>Sesamum</taxon>
    </lineage>
</organism>
<feature type="transmembrane region" description="Helical" evidence="6">
    <location>
        <begin position="65"/>
        <end position="86"/>
    </location>
</feature>
<dbReference type="GO" id="GO:0006631">
    <property type="term" value="P:fatty acid metabolic process"/>
    <property type="evidence" value="ECO:0007669"/>
    <property type="project" value="UniProtKB-UniPathway"/>
</dbReference>
<protein>
    <submittedName>
        <fullName evidence="9">Fatty acid desaturase 4-like 1, chloroplastic</fullName>
    </submittedName>
</protein>
<dbReference type="GO" id="GO:0016020">
    <property type="term" value="C:membrane"/>
    <property type="evidence" value="ECO:0007669"/>
    <property type="project" value="UniProtKB-SubCell"/>
</dbReference>
<dbReference type="InterPro" id="IPR052864">
    <property type="entry name" value="Chloroplast_FAD_CarF"/>
</dbReference>
<dbReference type="PANTHER" id="PTHR48140">
    <property type="entry name" value="FATTY ACID DESATURASE 4, CHLOROPLASTIC-RELATED"/>
    <property type="match status" value="1"/>
</dbReference>
<keyword evidence="4 6" id="KW-1133">Transmembrane helix</keyword>
<evidence type="ECO:0000313" key="8">
    <source>
        <dbReference type="Proteomes" id="UP000504604"/>
    </source>
</evidence>